<protein>
    <submittedName>
        <fullName evidence="1">Uncharacterized protein</fullName>
    </submittedName>
</protein>
<sequence length="140" mass="16164">MENEVVKSEGQLRWHMVSSSSPLYLPPHVTAAAAAVVGNCHQKGLSGIQFVQALFKKPECIEVVWRTSEETMALCLSIRSHTDVREEKRWLYMKLVRSFSHWSVFTVFFYSVCTPYCENSVVISLKVRYFFFGLSMYTVH</sequence>
<dbReference type="HOGENOM" id="CLU_1838402_0_0_1"/>
<dbReference type="Proteomes" id="UP000026962">
    <property type="component" value="Chromosome 5"/>
</dbReference>
<reference evidence="1" key="2">
    <citation type="submission" date="2018-05" db="EMBL/GenBank/DDBJ databases">
        <title>OpunRS2 (Oryza punctata Reference Sequence Version 2).</title>
        <authorList>
            <person name="Zhang J."/>
            <person name="Kudrna D."/>
            <person name="Lee S."/>
            <person name="Talag J."/>
            <person name="Welchert J."/>
            <person name="Wing R.A."/>
        </authorList>
    </citation>
    <scope>NUCLEOTIDE SEQUENCE [LARGE SCALE GENOMIC DNA]</scope>
</reference>
<dbReference type="Gramene" id="OPUNC05G15830.1">
    <property type="protein sequence ID" value="OPUNC05G15830.1"/>
    <property type="gene ID" value="OPUNC05G15830"/>
</dbReference>
<organism evidence="1">
    <name type="scientific">Oryza punctata</name>
    <name type="common">Red rice</name>
    <dbReference type="NCBI Taxonomy" id="4537"/>
    <lineage>
        <taxon>Eukaryota</taxon>
        <taxon>Viridiplantae</taxon>
        <taxon>Streptophyta</taxon>
        <taxon>Embryophyta</taxon>
        <taxon>Tracheophyta</taxon>
        <taxon>Spermatophyta</taxon>
        <taxon>Magnoliopsida</taxon>
        <taxon>Liliopsida</taxon>
        <taxon>Poales</taxon>
        <taxon>Poaceae</taxon>
        <taxon>BOP clade</taxon>
        <taxon>Oryzoideae</taxon>
        <taxon>Oryzeae</taxon>
        <taxon>Oryzinae</taxon>
        <taxon>Oryza</taxon>
    </lineage>
</organism>
<evidence type="ECO:0000313" key="2">
    <source>
        <dbReference type="Proteomes" id="UP000026962"/>
    </source>
</evidence>
<evidence type="ECO:0000313" key="1">
    <source>
        <dbReference type="EnsemblPlants" id="OPUNC05G15830.1"/>
    </source>
</evidence>
<accession>A0A0E0L311</accession>
<dbReference type="AlphaFoldDB" id="A0A0E0L311"/>
<reference evidence="1" key="1">
    <citation type="submission" date="2015-04" db="UniProtKB">
        <authorList>
            <consortium name="EnsemblPlants"/>
        </authorList>
    </citation>
    <scope>IDENTIFICATION</scope>
</reference>
<keyword evidence="2" id="KW-1185">Reference proteome</keyword>
<name>A0A0E0L311_ORYPU</name>
<dbReference type="EnsemblPlants" id="OPUNC05G15830.1">
    <property type="protein sequence ID" value="OPUNC05G15830.1"/>
    <property type="gene ID" value="OPUNC05G15830"/>
</dbReference>
<proteinExistence type="predicted"/>